<evidence type="ECO:0000313" key="2">
    <source>
        <dbReference type="Proteomes" id="UP001286313"/>
    </source>
</evidence>
<dbReference type="InterPro" id="IPR043502">
    <property type="entry name" value="DNA/RNA_pol_sf"/>
</dbReference>
<accession>A0AAE1G504</accession>
<reference evidence="1" key="1">
    <citation type="submission" date="2023-10" db="EMBL/GenBank/DDBJ databases">
        <title>Genome assemblies of two species of porcelain crab, Petrolisthes cinctipes and Petrolisthes manimaculis (Anomura: Porcellanidae).</title>
        <authorList>
            <person name="Angst P."/>
        </authorList>
    </citation>
    <scope>NUCLEOTIDE SEQUENCE</scope>
    <source>
        <strain evidence="1">PB745_01</strain>
        <tissue evidence="1">Gill</tissue>
    </source>
</reference>
<dbReference type="Proteomes" id="UP001286313">
    <property type="component" value="Unassembled WGS sequence"/>
</dbReference>
<dbReference type="EMBL" id="JAWQEG010000685">
    <property type="protein sequence ID" value="KAK3886588.1"/>
    <property type="molecule type" value="Genomic_DNA"/>
</dbReference>
<sequence length="113" mass="13299">MLRLPTSQPLGLWLECKTLTLDKEMHLQNVQRRVCQRQLQQGGENVDTANINNIPLPYCWRDDIKKQLDEFRVKDMFAPINYPTDWCHPMVLVSKKDAGIIMRVDLTKLNKYI</sequence>
<organism evidence="1 2">
    <name type="scientific">Petrolisthes cinctipes</name>
    <name type="common">Flat porcelain crab</name>
    <dbReference type="NCBI Taxonomy" id="88211"/>
    <lineage>
        <taxon>Eukaryota</taxon>
        <taxon>Metazoa</taxon>
        <taxon>Ecdysozoa</taxon>
        <taxon>Arthropoda</taxon>
        <taxon>Crustacea</taxon>
        <taxon>Multicrustacea</taxon>
        <taxon>Malacostraca</taxon>
        <taxon>Eumalacostraca</taxon>
        <taxon>Eucarida</taxon>
        <taxon>Decapoda</taxon>
        <taxon>Pleocyemata</taxon>
        <taxon>Anomura</taxon>
        <taxon>Galatheoidea</taxon>
        <taxon>Porcellanidae</taxon>
        <taxon>Petrolisthes</taxon>
    </lineage>
</organism>
<dbReference type="Gene3D" id="3.10.10.10">
    <property type="entry name" value="HIV Type 1 Reverse Transcriptase, subunit A, domain 1"/>
    <property type="match status" value="1"/>
</dbReference>
<dbReference type="AlphaFoldDB" id="A0AAE1G504"/>
<evidence type="ECO:0000313" key="1">
    <source>
        <dbReference type="EMBL" id="KAK3886588.1"/>
    </source>
</evidence>
<comment type="caution">
    <text evidence="1">The sequence shown here is derived from an EMBL/GenBank/DDBJ whole genome shotgun (WGS) entry which is preliminary data.</text>
</comment>
<name>A0AAE1G504_PETCI</name>
<protein>
    <submittedName>
        <fullName evidence="1">Uncharacterized protein</fullName>
    </submittedName>
</protein>
<dbReference type="GO" id="GO:0071897">
    <property type="term" value="P:DNA biosynthetic process"/>
    <property type="evidence" value="ECO:0007669"/>
    <property type="project" value="UniProtKB-ARBA"/>
</dbReference>
<keyword evidence="2" id="KW-1185">Reference proteome</keyword>
<dbReference type="SUPFAM" id="SSF56672">
    <property type="entry name" value="DNA/RNA polymerases"/>
    <property type="match status" value="1"/>
</dbReference>
<proteinExistence type="predicted"/>
<gene>
    <name evidence="1" type="ORF">Pcinc_009236</name>
</gene>